<reference evidence="1" key="1">
    <citation type="submission" date="2021-01" db="EMBL/GenBank/DDBJ databases">
        <authorList>
            <person name="Corre E."/>
            <person name="Pelletier E."/>
            <person name="Niang G."/>
            <person name="Scheremetjew M."/>
            <person name="Finn R."/>
            <person name="Kale V."/>
            <person name="Holt S."/>
            <person name="Cochrane G."/>
            <person name="Meng A."/>
            <person name="Brown T."/>
            <person name="Cohen L."/>
        </authorList>
    </citation>
    <scope>NUCLEOTIDE SEQUENCE</scope>
    <source>
        <strain evidence="1">CCMP1381</strain>
    </source>
</reference>
<dbReference type="InterPro" id="IPR043519">
    <property type="entry name" value="NT_sf"/>
</dbReference>
<name>A0A7S2AYL0_9STRA</name>
<gene>
    <name evidence="1" type="ORF">DSPE1174_LOCUS4314</name>
</gene>
<proteinExistence type="predicted"/>
<sequence length="469" mass="52830">MDLDQLRLYCKELYSQLASQLTSQNKAATQLLDTFRTHNSESKDNPKLPPKEVVAQLAAQQAALAVISTSKTSLEGRLKSVEEGRASALDRMKRDNIPETWAMQNVIKPMDERISTLKSEIDREKKAFELLQHQYQDMTLTAMAAVSKDITSSADQYERAFLEYTSQDEDEHQLKLLHSLLSSRTIQDEDRAGLVQRLSEGAQEFAFGKDNSVSALDKRFVFGMLYDALPTEKRLRDLMITRMAPHGDVLVIPGPIKGVPRIDQKTAEKYGGRFDQVKDVTRITIDCPSIAVMYTVVEVLLDEDALEIVLLDFKDRLDRMKCNPADSGGYLDLLFNFCFKGSAHIFEVQVTLRRFLEIKNAIGHRAYHVARRLNAYSKFVREYHGALTPEALRGIKSGLFTSASFDGTRLDPAYITEFSEAISSDTCRLVTLSARACDLSGWNLELFVNGKITHFDFLMCSGLEGNVII</sequence>
<dbReference type="EMBL" id="HBGS01008270">
    <property type="protein sequence ID" value="CAD9381312.1"/>
    <property type="molecule type" value="Transcribed_RNA"/>
</dbReference>
<organism evidence="1">
    <name type="scientific">Octactis speculum</name>
    <dbReference type="NCBI Taxonomy" id="3111310"/>
    <lineage>
        <taxon>Eukaryota</taxon>
        <taxon>Sar</taxon>
        <taxon>Stramenopiles</taxon>
        <taxon>Ochrophyta</taxon>
        <taxon>Dictyochophyceae</taxon>
        <taxon>Dictyochales</taxon>
        <taxon>Dictyochaceae</taxon>
        <taxon>Octactis</taxon>
    </lineage>
</organism>
<dbReference type="SUPFAM" id="SSF81301">
    <property type="entry name" value="Nucleotidyltransferase"/>
    <property type="match status" value="1"/>
</dbReference>
<protein>
    <submittedName>
        <fullName evidence="1">Uncharacterized protein</fullName>
    </submittedName>
</protein>
<evidence type="ECO:0000313" key="1">
    <source>
        <dbReference type="EMBL" id="CAD9381312.1"/>
    </source>
</evidence>
<dbReference type="AlphaFoldDB" id="A0A7S2AYL0"/>
<accession>A0A7S2AYL0</accession>